<comment type="caution">
    <text evidence="1">The sequence shown here is derived from an EMBL/GenBank/DDBJ whole genome shotgun (WGS) entry which is preliminary data.</text>
</comment>
<sequence>MTLPLSIAGNQFVLYGICRIAGHIRWIKNLQNNDYCLPLASAMTITEVVAAGDFQPSWNDPPYWQYMRPLIGGLVIYYSYSVGNDLGIPFLSIVPVAFLAHLGGEAMARAIDRLAASLISGQTNSPDNKTMASSLAQSSQLSLTTSIILGGLICEVADKTGFGISNPLIVFVPGFAAMESFMFKMAPLDEFHSTANLSARAKGAIIAFLATASALATCTGLNKIQQALGATTPSEDLARIISGFGAITAAGSVAIIDASARTTMGAGTLAKTVITTATVAMTATLTAKVIARFGANNGVSATPFFTRFGKASFTALTFALFSSLANYAVYELPVGKTLSDINKTLWMNFYVPLEYLNSLFR</sequence>
<accession>A0ABT3MXK2</accession>
<gene>
    <name evidence="1" type="ORF">NX722_15995</name>
</gene>
<keyword evidence="2" id="KW-1185">Reference proteome</keyword>
<protein>
    <submittedName>
        <fullName evidence="1">Uncharacterized protein</fullName>
    </submittedName>
</protein>
<organism evidence="1 2">
    <name type="scientific">Endozoicomonas gorgoniicola</name>
    <dbReference type="NCBI Taxonomy" id="1234144"/>
    <lineage>
        <taxon>Bacteria</taxon>
        <taxon>Pseudomonadati</taxon>
        <taxon>Pseudomonadota</taxon>
        <taxon>Gammaproteobacteria</taxon>
        <taxon>Oceanospirillales</taxon>
        <taxon>Endozoicomonadaceae</taxon>
        <taxon>Endozoicomonas</taxon>
    </lineage>
</organism>
<dbReference type="Proteomes" id="UP001209854">
    <property type="component" value="Unassembled WGS sequence"/>
</dbReference>
<dbReference type="RefSeq" id="WP_262563827.1">
    <property type="nucleotide sequence ID" value="NZ_JAPFCC010000001.1"/>
</dbReference>
<dbReference type="EMBL" id="JAPFCC010000001">
    <property type="protein sequence ID" value="MCW7554092.1"/>
    <property type="molecule type" value="Genomic_DNA"/>
</dbReference>
<evidence type="ECO:0000313" key="2">
    <source>
        <dbReference type="Proteomes" id="UP001209854"/>
    </source>
</evidence>
<evidence type="ECO:0000313" key="1">
    <source>
        <dbReference type="EMBL" id="MCW7554092.1"/>
    </source>
</evidence>
<proteinExistence type="predicted"/>
<name>A0ABT3MXK2_9GAMM</name>
<reference evidence="1 2" key="1">
    <citation type="submission" date="2022-10" db="EMBL/GenBank/DDBJ databases">
        <title>High-quality genome sequences of two octocoral-associated bacteria, Endozoicomonas euniceicola EF212 and Endozoicomonas gorgoniicola PS125.</title>
        <authorList>
            <person name="Chiou Y.-J."/>
            <person name="Chen Y.-H."/>
        </authorList>
    </citation>
    <scope>NUCLEOTIDE SEQUENCE [LARGE SCALE GENOMIC DNA]</scope>
    <source>
        <strain evidence="1 2">PS125</strain>
    </source>
</reference>